<dbReference type="Pfam" id="PF06051">
    <property type="entry name" value="DUF928"/>
    <property type="match status" value="1"/>
</dbReference>
<dbReference type="RefSeq" id="WP_252663664.1">
    <property type="nucleotide sequence ID" value="NZ_CP098611.1"/>
</dbReference>
<dbReference type="InterPro" id="IPR010328">
    <property type="entry name" value="DUF928"/>
</dbReference>
<organism evidence="1 2">
    <name type="scientific">Phormidium yuhuli AB48</name>
    <dbReference type="NCBI Taxonomy" id="2940671"/>
    <lineage>
        <taxon>Bacteria</taxon>
        <taxon>Bacillati</taxon>
        <taxon>Cyanobacteriota</taxon>
        <taxon>Cyanophyceae</taxon>
        <taxon>Oscillatoriophycideae</taxon>
        <taxon>Oscillatoriales</taxon>
        <taxon>Oscillatoriaceae</taxon>
        <taxon>Phormidium</taxon>
        <taxon>Phormidium yuhuli</taxon>
    </lineage>
</organism>
<accession>A0ABY5AS34</accession>
<evidence type="ECO:0000313" key="2">
    <source>
        <dbReference type="Proteomes" id="UP001056708"/>
    </source>
</evidence>
<protein>
    <submittedName>
        <fullName evidence="1">DUF928 domain-containing protein</fullName>
    </submittedName>
</protein>
<reference evidence="1" key="1">
    <citation type="submission" date="2022-06" db="EMBL/GenBank/DDBJ databases">
        <title>Genome sequence of Phormidium yuhuli AB48 isolated from an industrial photobioreactor environment.</title>
        <authorList>
            <person name="Qiu Y."/>
            <person name="Noonan A.J.C."/>
            <person name="Dofher K."/>
            <person name="Koch M."/>
            <person name="Kieft B."/>
            <person name="Lin X."/>
            <person name="Ziels R.M."/>
            <person name="Hallam S.J."/>
        </authorList>
    </citation>
    <scope>NUCLEOTIDE SEQUENCE</scope>
    <source>
        <strain evidence="1">AB48</strain>
    </source>
</reference>
<sequence>MLSYLLFLSTTFGFVTPEMIVTNPDKTQKAEIGKIQPPPMIAILNLNNLPDRGYPSGRRRGAASRDQVCPAEYLDLTALVPESNFGLTWSSNPSFWYYIPDIENTTISGEFTISEVLEDNAEKNIYRNSFQLQEGILKISPSLDQKLEDGKTYTLFFKIHCNLRSSEDYSYVRSQIQKNSMPANVETGMVASSLSERLQLYAEYGIWYDLVSELGQKLLEDPNNAELQEMWDELLEKADLENLLGHDLREL</sequence>
<proteinExistence type="predicted"/>
<dbReference type="Proteomes" id="UP001056708">
    <property type="component" value="Chromosome"/>
</dbReference>
<evidence type="ECO:0000313" key="1">
    <source>
        <dbReference type="EMBL" id="USR91642.1"/>
    </source>
</evidence>
<gene>
    <name evidence="1" type="ORF">NEA10_02630</name>
</gene>
<dbReference type="EMBL" id="CP098611">
    <property type="protein sequence ID" value="USR91642.1"/>
    <property type="molecule type" value="Genomic_DNA"/>
</dbReference>
<keyword evidence="2" id="KW-1185">Reference proteome</keyword>
<name>A0ABY5AS34_9CYAN</name>